<proteinExistence type="predicted"/>
<evidence type="ECO:0000313" key="1">
    <source>
        <dbReference type="EMBL" id="ABL60949.1"/>
    </source>
</evidence>
<dbReference type="EMBL" id="EF100190">
    <property type="protein sequence ID" value="ABL60949.1"/>
    <property type="molecule type" value="Genomic_DNA"/>
</dbReference>
<gene>
    <name evidence="1" type="ORF">ALOHA_HF1019P19.12c</name>
</gene>
<accession>A4GID9</accession>
<name>A4GID9_9BACT</name>
<protein>
    <submittedName>
        <fullName evidence="1">Uncharacterized protein</fullName>
    </submittedName>
</protein>
<reference evidence="1" key="1">
    <citation type="journal article" date="2007" name="Environ. Microbiol.">
        <title>Proteorhodopsin photosystem gene clusters exhibit co-evolutionary trends and shared ancestry among diverse marine microbial phyla.</title>
        <authorList>
            <person name="McCarren J."/>
            <person name="Delong E.F."/>
        </authorList>
    </citation>
    <scope>NUCLEOTIDE SEQUENCE</scope>
</reference>
<dbReference type="AlphaFoldDB" id="A4GID9"/>
<sequence length="109" mass="12617">MFNIIELDLYRERRAAERKVNRKARPRTADKFIRVQAFEKLTLEIDNMLEDKAREQAMPDAVAMAAGHYAAMQLFQNHGRAQTLAFFEDCIQTAEICDEILAQLDDELV</sequence>
<organism evidence="1">
    <name type="scientific">uncultured marine bacterium HF10_19P19</name>
    <dbReference type="NCBI Taxonomy" id="413067"/>
    <lineage>
        <taxon>Bacteria</taxon>
        <taxon>environmental samples</taxon>
    </lineage>
</organism>
<reference evidence="1" key="2">
    <citation type="journal article" date="2007" name="Proc. Natl. Acad. Sci. U.S.A.">
        <title>Proteorhodopsin photosystem gene expression enables photophosphorylation in a heterologous host.</title>
        <authorList>
            <person name="Martinez A."/>
            <person name="Bradley A.S."/>
            <person name="Waldbauer J.R."/>
            <person name="Summons R.E."/>
            <person name="Delong E.F."/>
        </authorList>
    </citation>
    <scope>NUCLEOTIDE SEQUENCE</scope>
</reference>